<reference evidence="1" key="1">
    <citation type="submission" date="2023-05" db="EMBL/GenBank/DDBJ databases">
        <authorList>
            <person name="Stuckert A."/>
        </authorList>
    </citation>
    <scope>NUCLEOTIDE SEQUENCE</scope>
</reference>
<feature type="non-terminal residue" evidence="1">
    <location>
        <position position="1"/>
    </location>
</feature>
<organism evidence="1 2">
    <name type="scientific">Staurois parvus</name>
    <dbReference type="NCBI Taxonomy" id="386267"/>
    <lineage>
        <taxon>Eukaryota</taxon>
        <taxon>Metazoa</taxon>
        <taxon>Chordata</taxon>
        <taxon>Craniata</taxon>
        <taxon>Vertebrata</taxon>
        <taxon>Euteleostomi</taxon>
        <taxon>Amphibia</taxon>
        <taxon>Batrachia</taxon>
        <taxon>Anura</taxon>
        <taxon>Neobatrachia</taxon>
        <taxon>Ranoidea</taxon>
        <taxon>Ranidae</taxon>
        <taxon>Staurois</taxon>
    </lineage>
</organism>
<name>A0ABN9F9L2_9NEOB</name>
<protein>
    <submittedName>
        <fullName evidence="1">Uncharacterized protein</fullName>
    </submittedName>
</protein>
<accession>A0ABN9F9L2</accession>
<evidence type="ECO:0000313" key="2">
    <source>
        <dbReference type="Proteomes" id="UP001162483"/>
    </source>
</evidence>
<dbReference type="EMBL" id="CATNWA010016502">
    <property type="protein sequence ID" value="CAI9593239.1"/>
    <property type="molecule type" value="Genomic_DNA"/>
</dbReference>
<dbReference type="Proteomes" id="UP001162483">
    <property type="component" value="Unassembled WGS sequence"/>
</dbReference>
<gene>
    <name evidence="1" type="ORF">SPARVUS_LOCUS11508640</name>
</gene>
<evidence type="ECO:0000313" key="1">
    <source>
        <dbReference type="EMBL" id="CAI9593239.1"/>
    </source>
</evidence>
<sequence length="56" mass="6296">CPIVDISLYFMFHSQNRKNGNPSKVSKLLVITRATKTSFPLEDFPSIAVLVTTKKN</sequence>
<proteinExistence type="predicted"/>
<comment type="caution">
    <text evidence="1">The sequence shown here is derived from an EMBL/GenBank/DDBJ whole genome shotgun (WGS) entry which is preliminary data.</text>
</comment>
<keyword evidence="2" id="KW-1185">Reference proteome</keyword>